<gene>
    <name evidence="1" type="ORF">QX51_16715</name>
</gene>
<dbReference type="OrthoDB" id="1752985at2"/>
<sequence>MNKDKNSINKANSSSINTSNASIIVQFAVYTSEEYLSTLLNTLEENNLNIAAYYISADNKKLKFVFIVGEDNVQSSSDVNITRNILKQNRFKFDETKVVRLSTSNNVGLLAYHYNELIKTLTVYNSYIGEDGSIIYETCCPTKTLKVVNELA</sequence>
<evidence type="ECO:0000313" key="2">
    <source>
        <dbReference type="Proteomes" id="UP000031189"/>
    </source>
</evidence>
<dbReference type="EMBL" id="JWHR01000133">
    <property type="protein sequence ID" value="KHS55956.1"/>
    <property type="molecule type" value="Genomic_DNA"/>
</dbReference>
<accession>A0A0B3VGQ5</accession>
<organism evidence="1 2">
    <name type="scientific">Terrisporobacter othiniensis</name>
    <dbReference type="NCBI Taxonomy" id="1577792"/>
    <lineage>
        <taxon>Bacteria</taxon>
        <taxon>Bacillati</taxon>
        <taxon>Bacillota</taxon>
        <taxon>Clostridia</taxon>
        <taxon>Peptostreptococcales</taxon>
        <taxon>Peptostreptococcaceae</taxon>
        <taxon>Terrisporobacter</taxon>
    </lineage>
</organism>
<reference evidence="1 2" key="1">
    <citation type="submission" date="2014-12" db="EMBL/GenBank/DDBJ databases">
        <title>Draft genome sequence of Terrisporobacter sp. 08-306576, isolated from the blood culture of a bacteremia patient.</title>
        <authorList>
            <person name="Lund L.C."/>
            <person name="Sydenham T.V."/>
            <person name="Hogh S.V."/>
            <person name="Skov M.N."/>
            <person name="Kemp M."/>
            <person name="Justesen U.S."/>
        </authorList>
    </citation>
    <scope>NUCLEOTIDE SEQUENCE [LARGE SCALE GENOMIC DNA]</scope>
    <source>
        <strain evidence="1 2">08-306576</strain>
    </source>
</reference>
<proteinExistence type="predicted"/>
<dbReference type="AlphaFoldDB" id="A0A0B3VGQ5"/>
<dbReference type="Proteomes" id="UP000031189">
    <property type="component" value="Unassembled WGS sequence"/>
</dbReference>
<protein>
    <submittedName>
        <fullName evidence="1">Uncharacterized protein</fullName>
    </submittedName>
</protein>
<keyword evidence="2" id="KW-1185">Reference proteome</keyword>
<name>A0A0B3VGQ5_9FIRM</name>
<dbReference type="RefSeq" id="WP_039681034.1">
    <property type="nucleotide sequence ID" value="NZ_JAXECK010000040.1"/>
</dbReference>
<comment type="caution">
    <text evidence="1">The sequence shown here is derived from an EMBL/GenBank/DDBJ whole genome shotgun (WGS) entry which is preliminary data.</text>
</comment>
<evidence type="ECO:0000313" key="1">
    <source>
        <dbReference type="EMBL" id="KHS55956.1"/>
    </source>
</evidence>